<dbReference type="Gene3D" id="3.40.1110.10">
    <property type="entry name" value="Calcium-transporting ATPase, cytoplasmic domain N"/>
    <property type="match status" value="1"/>
</dbReference>
<dbReference type="GO" id="GO:0005886">
    <property type="term" value="C:plasma membrane"/>
    <property type="evidence" value="ECO:0007669"/>
    <property type="project" value="UniProtKB-SubCell"/>
</dbReference>
<dbReference type="SUPFAM" id="SSF81665">
    <property type="entry name" value="Calcium ATPase, transmembrane domain M"/>
    <property type="match status" value="1"/>
</dbReference>
<dbReference type="NCBIfam" id="TIGR01494">
    <property type="entry name" value="ATPase_P-type"/>
    <property type="match status" value="1"/>
</dbReference>
<dbReference type="InterPro" id="IPR027256">
    <property type="entry name" value="P-typ_ATPase_IB"/>
</dbReference>
<dbReference type="NCBIfam" id="TIGR01512">
    <property type="entry name" value="ATPase-IB2_Cd"/>
    <property type="match status" value="1"/>
</dbReference>
<feature type="domain" description="HMA" evidence="15">
    <location>
        <begin position="17"/>
        <end position="74"/>
    </location>
</feature>
<evidence type="ECO:0000256" key="5">
    <source>
        <dbReference type="ARBA" id="ARBA00022741"/>
    </source>
</evidence>
<dbReference type="Proteomes" id="UP000266091">
    <property type="component" value="Unassembled WGS sequence"/>
</dbReference>
<dbReference type="PRINTS" id="PR00119">
    <property type="entry name" value="CATATPASE"/>
</dbReference>
<evidence type="ECO:0000256" key="11">
    <source>
        <dbReference type="ARBA" id="ARBA00047308"/>
    </source>
</evidence>
<dbReference type="GO" id="GO:0046872">
    <property type="term" value="F:metal ion binding"/>
    <property type="evidence" value="ECO:0007669"/>
    <property type="project" value="UniProtKB-KW"/>
</dbReference>
<evidence type="ECO:0000313" key="17">
    <source>
        <dbReference type="Proteomes" id="UP000266091"/>
    </source>
</evidence>
<dbReference type="SUPFAM" id="SSF81653">
    <property type="entry name" value="Calcium ATPase, transduction domain A"/>
    <property type="match status" value="1"/>
</dbReference>
<dbReference type="InterPro" id="IPR023214">
    <property type="entry name" value="HAD_sf"/>
</dbReference>
<evidence type="ECO:0000256" key="12">
    <source>
        <dbReference type="RuleBase" id="RU362081"/>
    </source>
</evidence>
<dbReference type="AlphaFoldDB" id="A0A388SDL8"/>
<evidence type="ECO:0000256" key="7">
    <source>
        <dbReference type="ARBA" id="ARBA00022967"/>
    </source>
</evidence>
<dbReference type="InterPro" id="IPR023298">
    <property type="entry name" value="ATPase_P-typ_TM_dom_sf"/>
</dbReference>
<evidence type="ECO:0000256" key="6">
    <source>
        <dbReference type="ARBA" id="ARBA00022840"/>
    </source>
</evidence>
<dbReference type="InterPro" id="IPR036412">
    <property type="entry name" value="HAD-like_sf"/>
</dbReference>
<keyword evidence="8 12" id="KW-1133">Transmembrane helix</keyword>
<dbReference type="InterPro" id="IPR008250">
    <property type="entry name" value="ATPase_P-typ_transduc_dom_A_sf"/>
</dbReference>
<dbReference type="InterPro" id="IPR018303">
    <property type="entry name" value="ATPase_P-typ_P_site"/>
</dbReference>
<keyword evidence="6 12" id="KW-0067">ATP-binding</keyword>
<dbReference type="GO" id="GO:0016887">
    <property type="term" value="F:ATP hydrolysis activity"/>
    <property type="evidence" value="ECO:0007669"/>
    <property type="project" value="InterPro"/>
</dbReference>
<dbReference type="InterPro" id="IPR051014">
    <property type="entry name" value="Cation_Transport_ATPase_IB"/>
</dbReference>
<comment type="subcellular location">
    <subcellularLocation>
        <location evidence="12">Cell membrane</location>
    </subcellularLocation>
    <subcellularLocation>
        <location evidence="1">Membrane</location>
        <topology evidence="1">Multi-pass membrane protein</topology>
    </subcellularLocation>
</comment>
<feature type="transmembrane region" description="Helical" evidence="12">
    <location>
        <begin position="766"/>
        <end position="784"/>
    </location>
</feature>
<dbReference type="Gene3D" id="3.30.70.100">
    <property type="match status" value="1"/>
</dbReference>
<dbReference type="PANTHER" id="PTHR48085:SF5">
    <property type="entry name" value="CADMIUM_ZINC-TRANSPORTING ATPASE HMA4-RELATED"/>
    <property type="match status" value="1"/>
</dbReference>
<reference evidence="16 17" key="1">
    <citation type="journal article" date="2018" name="Int. J. Syst. Evol. Microbiol.">
        <title>Mesosutterella multiformis gen. nov., sp. nov., a member of the family Sutterellaceae and Sutterella megalosphaeroides sp. nov., isolated from human faeces.</title>
        <authorList>
            <person name="Sakamoto M."/>
            <person name="Ikeyama N."/>
            <person name="Kunihiro T."/>
            <person name="Iino T."/>
            <person name="Yuki M."/>
            <person name="Ohkuma M."/>
        </authorList>
    </citation>
    <scope>NUCLEOTIDE SEQUENCE [LARGE SCALE GENOMIC DNA]</scope>
    <source>
        <strain evidence="16 17">4NBBH2</strain>
    </source>
</reference>
<dbReference type="Pfam" id="PF00403">
    <property type="entry name" value="HMA"/>
    <property type="match status" value="1"/>
</dbReference>
<name>A0A388SDL8_9BURK</name>
<accession>A0A388SDL8</accession>
<dbReference type="GO" id="GO:0015086">
    <property type="term" value="F:cadmium ion transmembrane transporter activity"/>
    <property type="evidence" value="ECO:0007669"/>
    <property type="project" value="TreeGrafter"/>
</dbReference>
<feature type="region of interest" description="Disordered" evidence="13">
    <location>
        <begin position="799"/>
        <end position="822"/>
    </location>
</feature>
<keyword evidence="12" id="KW-1003">Cell membrane</keyword>
<evidence type="ECO:0000256" key="13">
    <source>
        <dbReference type="SAM" id="MobiDB-lite"/>
    </source>
</evidence>
<organism evidence="16 17">
    <name type="scientific">Mesosutterella multiformis</name>
    <dbReference type="NCBI Taxonomy" id="2259133"/>
    <lineage>
        <taxon>Bacteria</taxon>
        <taxon>Pseudomonadati</taxon>
        <taxon>Pseudomonadota</taxon>
        <taxon>Betaproteobacteria</taxon>
        <taxon>Burkholderiales</taxon>
        <taxon>Sutterellaceae</taxon>
        <taxon>Mesosutterella</taxon>
    </lineage>
</organism>
<feature type="transmembrane region" description="Helical" evidence="12">
    <location>
        <begin position="237"/>
        <end position="257"/>
    </location>
</feature>
<evidence type="ECO:0000256" key="2">
    <source>
        <dbReference type="ARBA" id="ARBA00006024"/>
    </source>
</evidence>
<dbReference type="InterPro" id="IPR044492">
    <property type="entry name" value="P_typ_ATPase_HD_dom"/>
</dbReference>
<dbReference type="RefSeq" id="WP_116270058.1">
    <property type="nucleotide sequence ID" value="NZ_BGZJ01000001.1"/>
</dbReference>
<evidence type="ECO:0000313" key="16">
    <source>
        <dbReference type="EMBL" id="GBO93743.1"/>
    </source>
</evidence>
<sequence length="822" mass="86347">MAHSGTEEKTGERLIRLSVPDMDCPVEEGEIRAELEKISGIRSIAADTARRTLEVRTASVPDEDILAALDRAGHPGKILPVSPESSSEQIVILVPEMDCAVEAGEIEEALSAHPEIPDGVFDTRRRTITFPVARDRAPEILDVIRGTGYSAQLALRKSSDPVKTSIPWKKLGTALVLAFAAELIPDFAPTGGPALTVFGHGFSAPDLIGLLLAVISVALSGVSTFRRGLISFFHFKFNMSALMALAVIGAILTGNWAEGAMVMALFEISEGIEQLCLEKSRSVVKSLLSIVPKTAEVKRGAGWETVPVESVAIGDQIRVKAGERISLDGRVIKGDSSADESMITGEPVPASKHPGSDVYAGTVNTTGMLEIRVTAPSSDTLAARIIASVEDAEQKKAPTQRFVDRFALYYTPIVFAAAILTATLPPLFAGAPWMEWIYKGLVLLVIGCPCALVISTPVTIISSLACAAREGIVIKGGKYLEEGRLLKNVALDKTGTITTGRPVCTDVIPVSPKLSEAAALERASALSQLSDHPVSTAITHAARKAKSLGSPAEDLKAIPGAGVEAKVGRAVLKLVSPAAVKGGSPAYQAAVRKLESEGKTVSVLADLFGPVAVFGVADTVKSGVRESIADLKAAGMTPWMLTGDNERAASAIAASVGIDHAEARLLPQQKLEKIGSLQKDGLTAMVGDGINDAPALAASDIGFAMGVKGTDTAIEAASVMLMDDNIGKIAFFKRLAAKTYRFLVANIAFAIAVKIVFAVLDFAGLATMWMAVFADTGVTLIVVANGMRLLRAAPGIHSDMESERPETRTEKVAEDSPLSAAA</sequence>
<dbReference type="SUPFAM" id="SSF55008">
    <property type="entry name" value="HMA, heavy metal-associated domain"/>
    <property type="match status" value="2"/>
</dbReference>
<evidence type="ECO:0000259" key="15">
    <source>
        <dbReference type="Pfam" id="PF00403"/>
    </source>
</evidence>
<evidence type="ECO:0000256" key="1">
    <source>
        <dbReference type="ARBA" id="ARBA00004141"/>
    </source>
</evidence>
<gene>
    <name evidence="16" type="ORF">MESMUL_10970</name>
</gene>
<comment type="caution">
    <text evidence="16">The sequence shown here is derived from an EMBL/GenBank/DDBJ whole genome shotgun (WGS) entry which is preliminary data.</text>
</comment>
<dbReference type="EC" id="7.2.2.12" evidence="10"/>
<feature type="compositionally biased region" description="Basic and acidic residues" evidence="13">
    <location>
        <begin position="799"/>
        <end position="814"/>
    </location>
</feature>
<dbReference type="InterPro" id="IPR036163">
    <property type="entry name" value="HMA_dom_sf"/>
</dbReference>
<evidence type="ECO:0000256" key="3">
    <source>
        <dbReference type="ARBA" id="ARBA00022692"/>
    </source>
</evidence>
<keyword evidence="3 12" id="KW-0812">Transmembrane</keyword>
<feature type="domain" description="P-type ATPase A" evidence="14">
    <location>
        <begin position="290"/>
        <end position="390"/>
    </location>
</feature>
<comment type="catalytic activity">
    <reaction evidence="11">
        <text>Zn(2+)(in) + ATP + H2O = Zn(2+)(out) + ADP + phosphate + H(+)</text>
        <dbReference type="Rhea" id="RHEA:20621"/>
        <dbReference type="ChEBI" id="CHEBI:15377"/>
        <dbReference type="ChEBI" id="CHEBI:15378"/>
        <dbReference type="ChEBI" id="CHEBI:29105"/>
        <dbReference type="ChEBI" id="CHEBI:30616"/>
        <dbReference type="ChEBI" id="CHEBI:43474"/>
        <dbReference type="ChEBI" id="CHEBI:456216"/>
        <dbReference type="EC" id="7.2.2.12"/>
    </reaction>
</comment>
<proteinExistence type="inferred from homology"/>
<evidence type="ECO:0000256" key="10">
    <source>
        <dbReference type="ARBA" id="ARBA00039097"/>
    </source>
</evidence>
<dbReference type="GO" id="GO:0016463">
    <property type="term" value="F:P-type zinc transporter activity"/>
    <property type="evidence" value="ECO:0007669"/>
    <property type="project" value="UniProtKB-EC"/>
</dbReference>
<keyword evidence="9 12" id="KW-0472">Membrane</keyword>
<dbReference type="Pfam" id="PF00702">
    <property type="entry name" value="Hydrolase"/>
    <property type="match status" value="1"/>
</dbReference>
<feature type="transmembrane region" description="Helical" evidence="12">
    <location>
        <begin position="441"/>
        <end position="468"/>
    </location>
</feature>
<dbReference type="SFLD" id="SFLDS00003">
    <property type="entry name" value="Haloacid_Dehalogenase"/>
    <property type="match status" value="1"/>
</dbReference>
<dbReference type="GO" id="GO:0005524">
    <property type="term" value="F:ATP binding"/>
    <property type="evidence" value="ECO:0007669"/>
    <property type="project" value="UniProtKB-UniRule"/>
</dbReference>
<dbReference type="Gene3D" id="2.70.150.10">
    <property type="entry name" value="Calcium-transporting ATPase, cytoplasmic transduction domain A"/>
    <property type="match status" value="1"/>
</dbReference>
<comment type="similarity">
    <text evidence="2 12">Belongs to the cation transport ATPase (P-type) (TC 3.A.3) family. Type IB subfamily.</text>
</comment>
<keyword evidence="17" id="KW-1185">Reference proteome</keyword>
<dbReference type="FunFam" id="2.70.150.10:FF:000002">
    <property type="entry name" value="Copper-transporting ATPase 1, putative"/>
    <property type="match status" value="1"/>
</dbReference>
<dbReference type="InterPro" id="IPR059000">
    <property type="entry name" value="ATPase_P-type_domA"/>
</dbReference>
<dbReference type="PANTHER" id="PTHR48085">
    <property type="entry name" value="CADMIUM/ZINC-TRANSPORTING ATPASE HMA2-RELATED"/>
    <property type="match status" value="1"/>
</dbReference>
<feature type="transmembrane region" description="Helical" evidence="12">
    <location>
        <begin position="207"/>
        <end position="225"/>
    </location>
</feature>
<evidence type="ECO:0000256" key="9">
    <source>
        <dbReference type="ARBA" id="ARBA00023136"/>
    </source>
</evidence>
<keyword evidence="5 12" id="KW-0547">Nucleotide-binding</keyword>
<feature type="transmembrane region" description="Helical" evidence="12">
    <location>
        <begin position="406"/>
        <end position="429"/>
    </location>
</feature>
<feature type="transmembrane region" description="Helical" evidence="12">
    <location>
        <begin position="742"/>
        <end position="760"/>
    </location>
</feature>
<dbReference type="PROSITE" id="PS00154">
    <property type="entry name" value="ATPASE_E1_E2"/>
    <property type="match status" value="1"/>
</dbReference>
<keyword evidence="7" id="KW-1278">Translocase</keyword>
<protein>
    <recommendedName>
        <fullName evidence="10">P-type Zn(2+) transporter</fullName>
        <ecNumber evidence="10">7.2.2.12</ecNumber>
    </recommendedName>
</protein>
<dbReference type="EMBL" id="BGZJ01000001">
    <property type="protein sequence ID" value="GBO93743.1"/>
    <property type="molecule type" value="Genomic_DNA"/>
</dbReference>
<evidence type="ECO:0000259" key="14">
    <source>
        <dbReference type="Pfam" id="PF00122"/>
    </source>
</evidence>
<keyword evidence="4 12" id="KW-0479">Metal-binding</keyword>
<dbReference type="InterPro" id="IPR023299">
    <property type="entry name" value="ATPase_P-typ_cyto_dom_N"/>
</dbReference>
<dbReference type="Gene3D" id="3.40.50.1000">
    <property type="entry name" value="HAD superfamily/HAD-like"/>
    <property type="match status" value="1"/>
</dbReference>
<dbReference type="NCBIfam" id="TIGR01525">
    <property type="entry name" value="ATPase-IB_hvy"/>
    <property type="match status" value="1"/>
</dbReference>
<dbReference type="Pfam" id="PF00122">
    <property type="entry name" value="E1-E2_ATPase"/>
    <property type="match status" value="1"/>
</dbReference>
<accession>A0A401LH21</accession>
<evidence type="ECO:0000256" key="8">
    <source>
        <dbReference type="ARBA" id="ARBA00022989"/>
    </source>
</evidence>
<evidence type="ECO:0000256" key="4">
    <source>
        <dbReference type="ARBA" id="ARBA00022723"/>
    </source>
</evidence>
<dbReference type="SUPFAM" id="SSF56784">
    <property type="entry name" value="HAD-like"/>
    <property type="match status" value="1"/>
</dbReference>
<dbReference type="InterPro" id="IPR006121">
    <property type="entry name" value="HMA_dom"/>
</dbReference>
<dbReference type="SFLD" id="SFLDG00002">
    <property type="entry name" value="C1.7:_P-type_atpase_like"/>
    <property type="match status" value="1"/>
</dbReference>
<dbReference type="InterPro" id="IPR001757">
    <property type="entry name" value="P_typ_ATPase"/>
</dbReference>
<dbReference type="SFLD" id="SFLDF00027">
    <property type="entry name" value="p-type_atpase"/>
    <property type="match status" value="1"/>
</dbReference>
<dbReference type="OrthoDB" id="8552908at2"/>